<dbReference type="PANTHER" id="PTHR45640:SF13">
    <property type="entry name" value="HEAT SHOCK PROTEIN 22-RELATED"/>
    <property type="match status" value="1"/>
</dbReference>
<evidence type="ECO:0000259" key="5">
    <source>
        <dbReference type="PROSITE" id="PS01031"/>
    </source>
</evidence>
<evidence type="ECO:0000256" key="3">
    <source>
        <dbReference type="RuleBase" id="RU003616"/>
    </source>
</evidence>
<reference evidence="6 7" key="1">
    <citation type="journal article" date="2019" name="Commun. Biol.">
        <title>The bagworm genome reveals a unique fibroin gene that provides high tensile strength.</title>
        <authorList>
            <person name="Kono N."/>
            <person name="Nakamura H."/>
            <person name="Ohtoshi R."/>
            <person name="Tomita M."/>
            <person name="Numata K."/>
            <person name="Arakawa K."/>
        </authorList>
    </citation>
    <scope>NUCLEOTIDE SEQUENCE [LARGE SCALE GENOMIC DNA]</scope>
</reference>
<dbReference type="Pfam" id="PF00011">
    <property type="entry name" value="HSP20"/>
    <property type="match status" value="1"/>
</dbReference>
<keyword evidence="7" id="KW-1185">Reference proteome</keyword>
<dbReference type="CDD" id="cd06526">
    <property type="entry name" value="metazoan_ACD"/>
    <property type="match status" value="1"/>
</dbReference>
<dbReference type="GO" id="GO:0005737">
    <property type="term" value="C:cytoplasm"/>
    <property type="evidence" value="ECO:0007669"/>
    <property type="project" value="TreeGrafter"/>
</dbReference>
<dbReference type="EMBL" id="BGZK01000209">
    <property type="protein sequence ID" value="GBP28662.1"/>
    <property type="molecule type" value="Genomic_DNA"/>
</dbReference>
<evidence type="ECO:0000256" key="4">
    <source>
        <dbReference type="SAM" id="MobiDB-lite"/>
    </source>
</evidence>
<keyword evidence="1" id="KW-0346">Stress response</keyword>
<feature type="compositionally biased region" description="Basic and acidic residues" evidence="4">
    <location>
        <begin position="144"/>
        <end position="159"/>
    </location>
</feature>
<comment type="caution">
    <text evidence="6">The sequence shown here is derived from an EMBL/GenBank/DDBJ whole genome shotgun (WGS) entry which is preliminary data.</text>
</comment>
<feature type="domain" description="SHSP" evidence="5">
    <location>
        <begin position="24"/>
        <end position="139"/>
    </location>
</feature>
<feature type="region of interest" description="Disordered" evidence="4">
    <location>
        <begin position="133"/>
        <end position="159"/>
    </location>
</feature>
<dbReference type="SUPFAM" id="SSF49764">
    <property type="entry name" value="HSP20-like chaperones"/>
    <property type="match status" value="1"/>
</dbReference>
<dbReference type="GO" id="GO:0051082">
    <property type="term" value="F:unfolded protein binding"/>
    <property type="evidence" value="ECO:0007669"/>
    <property type="project" value="TreeGrafter"/>
</dbReference>
<gene>
    <name evidence="6" type="primary">l(2)efl</name>
    <name evidence="6" type="ORF">EVAR_85861_1</name>
</gene>
<dbReference type="GO" id="GO:0005634">
    <property type="term" value="C:nucleus"/>
    <property type="evidence" value="ECO:0007669"/>
    <property type="project" value="TreeGrafter"/>
</dbReference>
<evidence type="ECO:0000256" key="1">
    <source>
        <dbReference type="ARBA" id="ARBA00023016"/>
    </source>
</evidence>
<dbReference type="Gene3D" id="2.60.40.790">
    <property type="match status" value="1"/>
</dbReference>
<sequence length="159" mass="18126">MSLDVRLYKPRQPFARKCRVRYEPAKRSKCSDFGVALMPDDFLAAVVTPQMSTDYPESGQRDLHQTVEGFVVVEGKHEDKEDEHGFISRQFLRRYALPEGCEAETVQSKLSSDGVLTIMAPWKIDEAIEGERAIPIERTGPVGKEIKEQEEPKEQKTEE</sequence>
<dbReference type="InterPro" id="IPR008978">
    <property type="entry name" value="HSP20-like_chaperone"/>
</dbReference>
<proteinExistence type="inferred from homology"/>
<evidence type="ECO:0000256" key="2">
    <source>
        <dbReference type="PROSITE-ProRule" id="PRU00285"/>
    </source>
</evidence>
<name>A0A4C1URR1_EUMVA</name>
<dbReference type="OrthoDB" id="1431247at2759"/>
<dbReference type="STRING" id="151549.A0A4C1URR1"/>
<accession>A0A4C1URR1</accession>
<dbReference type="PRINTS" id="PR00299">
    <property type="entry name" value="ACRYSTALLIN"/>
</dbReference>
<protein>
    <submittedName>
        <fullName evidence="6">Protein lethal(2)essential for life</fullName>
    </submittedName>
</protein>
<dbReference type="GO" id="GO:0009408">
    <property type="term" value="P:response to heat"/>
    <property type="evidence" value="ECO:0007669"/>
    <property type="project" value="TreeGrafter"/>
</dbReference>
<organism evidence="6 7">
    <name type="scientific">Eumeta variegata</name>
    <name type="common">Bagworm moth</name>
    <name type="synonym">Eumeta japonica</name>
    <dbReference type="NCBI Taxonomy" id="151549"/>
    <lineage>
        <taxon>Eukaryota</taxon>
        <taxon>Metazoa</taxon>
        <taxon>Ecdysozoa</taxon>
        <taxon>Arthropoda</taxon>
        <taxon>Hexapoda</taxon>
        <taxon>Insecta</taxon>
        <taxon>Pterygota</taxon>
        <taxon>Neoptera</taxon>
        <taxon>Endopterygota</taxon>
        <taxon>Lepidoptera</taxon>
        <taxon>Glossata</taxon>
        <taxon>Ditrysia</taxon>
        <taxon>Tineoidea</taxon>
        <taxon>Psychidae</taxon>
        <taxon>Oiketicinae</taxon>
        <taxon>Eumeta</taxon>
    </lineage>
</organism>
<evidence type="ECO:0000313" key="7">
    <source>
        <dbReference type="Proteomes" id="UP000299102"/>
    </source>
</evidence>
<dbReference type="PANTHER" id="PTHR45640">
    <property type="entry name" value="HEAT SHOCK PROTEIN HSP-12.2-RELATED"/>
    <property type="match status" value="1"/>
</dbReference>
<dbReference type="PROSITE" id="PS01031">
    <property type="entry name" value="SHSP"/>
    <property type="match status" value="1"/>
</dbReference>
<evidence type="ECO:0000313" key="6">
    <source>
        <dbReference type="EMBL" id="GBP28662.1"/>
    </source>
</evidence>
<dbReference type="InterPro" id="IPR001436">
    <property type="entry name" value="Alpha-crystallin/sHSP_animal"/>
</dbReference>
<dbReference type="InterPro" id="IPR002068">
    <property type="entry name" value="A-crystallin/Hsp20_dom"/>
</dbReference>
<comment type="similarity">
    <text evidence="2 3">Belongs to the small heat shock protein (HSP20) family.</text>
</comment>
<dbReference type="GO" id="GO:0042026">
    <property type="term" value="P:protein refolding"/>
    <property type="evidence" value="ECO:0007669"/>
    <property type="project" value="TreeGrafter"/>
</dbReference>
<dbReference type="Proteomes" id="UP000299102">
    <property type="component" value="Unassembled WGS sequence"/>
</dbReference>
<dbReference type="AlphaFoldDB" id="A0A4C1URR1"/>